<dbReference type="GeneID" id="83016829"/>
<keyword evidence="1" id="KW-1133">Transmembrane helix</keyword>
<sequence>MLKLILLSVLGVMGLALPLTLILTAKEKPKIPGVLLGAAFYLTANLFLNVFKNAWSLNLDTPISTVFYLITAVLTWTLTAALFFRRSRPASLGRVSLIYGGYALINTFVVTMAGTSPLIQYGLLEVSGQTAQLPAASAAILSAAYASLGPLELVLALIELILVFLILAQLFRRMLTEKTVKRLSEFGLGLFLLMMIQYGKWGMLVSFIAYGMELAGLLALSKRKELKS</sequence>
<feature type="transmembrane region" description="Helical" evidence="1">
    <location>
        <begin position="31"/>
        <end position="51"/>
    </location>
</feature>
<evidence type="ECO:0000256" key="1">
    <source>
        <dbReference type="SAM" id="Phobius"/>
    </source>
</evidence>
<keyword evidence="3" id="KW-1185">Reference proteome</keyword>
<proteinExistence type="predicted"/>
<feature type="transmembrane region" description="Helical" evidence="1">
    <location>
        <begin position="153"/>
        <end position="171"/>
    </location>
</feature>
<evidence type="ECO:0000313" key="3">
    <source>
        <dbReference type="Proteomes" id="UP000284178"/>
    </source>
</evidence>
<evidence type="ECO:0000313" key="2">
    <source>
        <dbReference type="EMBL" id="RGR68716.1"/>
    </source>
</evidence>
<feature type="transmembrane region" description="Helical" evidence="1">
    <location>
        <begin position="6"/>
        <end position="24"/>
    </location>
</feature>
<keyword evidence="1" id="KW-0812">Transmembrane</keyword>
<comment type="caution">
    <text evidence="2">The sequence shown here is derived from an EMBL/GenBank/DDBJ whole genome shotgun (WGS) entry which is preliminary data.</text>
</comment>
<reference evidence="2 3" key="1">
    <citation type="submission" date="2018-08" db="EMBL/GenBank/DDBJ databases">
        <title>A genome reference for cultivated species of the human gut microbiota.</title>
        <authorList>
            <person name="Zou Y."/>
            <person name="Xue W."/>
            <person name="Luo G."/>
        </authorList>
    </citation>
    <scope>NUCLEOTIDE SEQUENCE [LARGE SCALE GENOMIC DNA]</scope>
    <source>
        <strain evidence="2 3">AF24-29</strain>
    </source>
</reference>
<feature type="transmembrane region" description="Helical" evidence="1">
    <location>
        <begin position="96"/>
        <end position="119"/>
    </location>
</feature>
<accession>A0A412FKQ5</accession>
<gene>
    <name evidence="2" type="ORF">DWY25_15635</name>
</gene>
<protein>
    <submittedName>
        <fullName evidence="2">Uncharacterized protein</fullName>
    </submittedName>
</protein>
<dbReference type="RefSeq" id="WP_117896008.1">
    <property type="nucleotide sequence ID" value="NZ_CABJCV010000026.1"/>
</dbReference>
<dbReference type="AlphaFoldDB" id="A0A412FKQ5"/>
<keyword evidence="1" id="KW-0472">Membrane</keyword>
<dbReference type="EMBL" id="QRUP01000026">
    <property type="protein sequence ID" value="RGR68716.1"/>
    <property type="molecule type" value="Genomic_DNA"/>
</dbReference>
<organism evidence="2 3">
    <name type="scientific">Holdemania filiformis</name>
    <dbReference type="NCBI Taxonomy" id="61171"/>
    <lineage>
        <taxon>Bacteria</taxon>
        <taxon>Bacillati</taxon>
        <taxon>Bacillota</taxon>
        <taxon>Erysipelotrichia</taxon>
        <taxon>Erysipelotrichales</taxon>
        <taxon>Erysipelotrichaceae</taxon>
        <taxon>Holdemania</taxon>
    </lineage>
</organism>
<dbReference type="Proteomes" id="UP000284178">
    <property type="component" value="Unassembled WGS sequence"/>
</dbReference>
<feature type="transmembrane region" description="Helical" evidence="1">
    <location>
        <begin position="63"/>
        <end position="84"/>
    </location>
</feature>
<name>A0A412FKQ5_9FIRM</name>